<comment type="subunit">
    <text evidence="5">The complex is composed of two ATP-binding proteins (ModC), two transmembrane proteins (ModB) and a solute-binding protein (ModA).</text>
</comment>
<evidence type="ECO:0000256" key="1">
    <source>
        <dbReference type="ARBA" id="ARBA00009175"/>
    </source>
</evidence>
<accession>A0A6N8DHF6</accession>
<dbReference type="InterPro" id="IPR005950">
    <property type="entry name" value="ModA"/>
</dbReference>
<evidence type="ECO:0000256" key="4">
    <source>
        <dbReference type="ARBA" id="ARBA00022729"/>
    </source>
</evidence>
<protein>
    <submittedName>
        <fullName evidence="8">Molybdate ABC transporter substrate-binding protein</fullName>
    </submittedName>
</protein>
<feature type="binding site" evidence="6">
    <location>
        <position position="77"/>
    </location>
    <ligand>
        <name>molybdate</name>
        <dbReference type="ChEBI" id="CHEBI:36264"/>
    </ligand>
</feature>
<dbReference type="InterPro" id="IPR050682">
    <property type="entry name" value="ModA/WtpA"/>
</dbReference>
<dbReference type="EMBL" id="WNKS01000001">
    <property type="protein sequence ID" value="MTV29548.1"/>
    <property type="molecule type" value="Genomic_DNA"/>
</dbReference>
<dbReference type="AlphaFoldDB" id="A0A6N8DHF6"/>
<dbReference type="GO" id="GO:0046872">
    <property type="term" value="F:metal ion binding"/>
    <property type="evidence" value="ECO:0007669"/>
    <property type="project" value="UniProtKB-KW"/>
</dbReference>
<dbReference type="Pfam" id="PF13531">
    <property type="entry name" value="SBP_bac_11"/>
    <property type="match status" value="1"/>
</dbReference>
<evidence type="ECO:0000313" key="9">
    <source>
        <dbReference type="Proteomes" id="UP000439113"/>
    </source>
</evidence>
<dbReference type="Proteomes" id="UP000439113">
    <property type="component" value="Unassembled WGS sequence"/>
</dbReference>
<feature type="chain" id="PRO_5026773932" evidence="7">
    <location>
        <begin position="29"/>
        <end position="272"/>
    </location>
</feature>
<comment type="similarity">
    <text evidence="1">Belongs to the bacterial solute-binding protein ModA family.</text>
</comment>
<feature type="binding site" evidence="6">
    <location>
        <position position="161"/>
    </location>
    <ligand>
        <name>molybdate</name>
        <dbReference type="ChEBI" id="CHEBI:36264"/>
    </ligand>
</feature>
<evidence type="ECO:0000256" key="2">
    <source>
        <dbReference type="ARBA" id="ARBA00022505"/>
    </source>
</evidence>
<evidence type="ECO:0000256" key="3">
    <source>
        <dbReference type="ARBA" id="ARBA00022723"/>
    </source>
</evidence>
<keyword evidence="3 6" id="KW-0479">Metal-binding</keyword>
<keyword evidence="4 7" id="KW-0732">Signal</keyword>
<feature type="binding site" evidence="6">
    <location>
        <position position="206"/>
    </location>
    <ligand>
        <name>molybdate</name>
        <dbReference type="ChEBI" id="CHEBI:36264"/>
    </ligand>
</feature>
<organism evidence="8 9">
    <name type="scientific">Rhodoblastus acidophilus</name>
    <name type="common">Rhodopseudomonas acidophila</name>
    <dbReference type="NCBI Taxonomy" id="1074"/>
    <lineage>
        <taxon>Bacteria</taxon>
        <taxon>Pseudomonadati</taxon>
        <taxon>Pseudomonadota</taxon>
        <taxon>Alphaproteobacteria</taxon>
        <taxon>Hyphomicrobiales</taxon>
        <taxon>Rhodoblastaceae</taxon>
        <taxon>Rhodoblastus</taxon>
    </lineage>
</organism>
<feature type="binding site" evidence="6">
    <location>
        <position position="50"/>
    </location>
    <ligand>
        <name>molybdate</name>
        <dbReference type="ChEBI" id="CHEBI:36264"/>
    </ligand>
</feature>
<keyword evidence="2 6" id="KW-0500">Molybdenum</keyword>
<dbReference type="GO" id="GO:0030288">
    <property type="term" value="C:outer membrane-bounded periplasmic space"/>
    <property type="evidence" value="ECO:0007669"/>
    <property type="project" value="TreeGrafter"/>
</dbReference>
<dbReference type="NCBIfam" id="TIGR01256">
    <property type="entry name" value="modA"/>
    <property type="match status" value="1"/>
</dbReference>
<dbReference type="GO" id="GO:1901359">
    <property type="term" value="F:tungstate binding"/>
    <property type="evidence" value="ECO:0007669"/>
    <property type="project" value="UniProtKB-ARBA"/>
</dbReference>
<dbReference type="PANTHER" id="PTHR30632:SF17">
    <property type="entry name" value="MOLYBDATE-BINDING PROTEIN MODA"/>
    <property type="match status" value="1"/>
</dbReference>
<dbReference type="PANTHER" id="PTHR30632">
    <property type="entry name" value="MOLYBDATE-BINDING PERIPLASMIC PROTEIN"/>
    <property type="match status" value="1"/>
</dbReference>
<dbReference type="SUPFAM" id="SSF53850">
    <property type="entry name" value="Periplasmic binding protein-like II"/>
    <property type="match status" value="1"/>
</dbReference>
<comment type="caution">
    <text evidence="8">The sequence shown here is derived from an EMBL/GenBank/DDBJ whole genome shotgun (WGS) entry which is preliminary data.</text>
</comment>
<reference evidence="8 9" key="1">
    <citation type="submission" date="2019-11" db="EMBL/GenBank/DDBJ databases">
        <title>Whole-genome sequence of a Rhodoblastus acidophilus DSM 142.</title>
        <authorList>
            <person name="Kyndt J.A."/>
            <person name="Meyer T.E."/>
        </authorList>
    </citation>
    <scope>NUCLEOTIDE SEQUENCE [LARGE SCALE GENOMIC DNA]</scope>
    <source>
        <strain evidence="8 9">DSM 142</strain>
    </source>
</reference>
<evidence type="ECO:0000256" key="5">
    <source>
        <dbReference type="ARBA" id="ARBA00062515"/>
    </source>
</evidence>
<feature type="binding site" evidence="6">
    <location>
        <position position="188"/>
    </location>
    <ligand>
        <name>molybdate</name>
        <dbReference type="ChEBI" id="CHEBI:36264"/>
    </ligand>
</feature>
<evidence type="ECO:0000313" key="8">
    <source>
        <dbReference type="EMBL" id="MTV29548.1"/>
    </source>
</evidence>
<dbReference type="PIRSF" id="PIRSF004846">
    <property type="entry name" value="ModA"/>
    <property type="match status" value="1"/>
</dbReference>
<dbReference type="FunFam" id="3.40.190.10:FF:000035">
    <property type="entry name" value="Molybdate ABC transporter substrate-binding protein"/>
    <property type="match status" value="1"/>
</dbReference>
<gene>
    <name evidence="8" type="primary">modA</name>
    <name evidence="8" type="ORF">GJ654_00925</name>
</gene>
<sequence length="272" mass="28334">MCHRRFFTQFSAGGVFLALSLAAFPALALDPAPAAAPAQVTNITVFAAASLKNALGEAAAAWKAKTGEEVSVSYAASFPLARQIEAGAPADIFVGADEESMDYLAGKNLVKPESRKDFLSNELVLVAPTGGPDKVELTVAGVTGALKDGRMALGDPSSVPAGKYAKAALTKLNIWDAVKDHLALADSVRSALLYVSRGETPLGVVYLTDAKAAAKDTRIVATFPENTHAPIRYPIALTATAKEPAGKFLAWLLGSEGAPFFKKQGFGVLTAK</sequence>
<evidence type="ECO:0000256" key="7">
    <source>
        <dbReference type="SAM" id="SignalP"/>
    </source>
</evidence>
<dbReference type="RefSeq" id="WP_155444213.1">
    <property type="nucleotide sequence ID" value="NZ_JAOQNR010000001.1"/>
</dbReference>
<dbReference type="OrthoDB" id="9785015at2"/>
<dbReference type="Gene3D" id="3.40.190.10">
    <property type="entry name" value="Periplasmic binding protein-like II"/>
    <property type="match status" value="2"/>
</dbReference>
<evidence type="ECO:0000256" key="6">
    <source>
        <dbReference type="PIRSR" id="PIRSR004846-1"/>
    </source>
</evidence>
<feature type="signal peptide" evidence="7">
    <location>
        <begin position="1"/>
        <end position="28"/>
    </location>
</feature>
<name>A0A6N8DHF6_RHOAC</name>
<dbReference type="GO" id="GO:0015689">
    <property type="term" value="P:molybdate ion transport"/>
    <property type="evidence" value="ECO:0007669"/>
    <property type="project" value="InterPro"/>
</dbReference>
<dbReference type="GO" id="GO:0030973">
    <property type="term" value="F:molybdate ion binding"/>
    <property type="evidence" value="ECO:0007669"/>
    <property type="project" value="TreeGrafter"/>
</dbReference>
<proteinExistence type="inferred from homology"/>